<keyword evidence="2" id="KW-0812">Transmembrane</keyword>
<dbReference type="Proteomes" id="UP001232148">
    <property type="component" value="Unassembled WGS sequence"/>
</dbReference>
<sequence length="99" mass="11208">MKRATRARSTRIPQQGGAEVQPSCKKEIPPCGRPFPIPHPLRLFPGIVQGVAPSGRISQARFPTWMSCAGSCFCVPPRYCFFIYFYFLVLSFFVPRRPT</sequence>
<protein>
    <submittedName>
        <fullName evidence="3">Uncharacterized protein</fullName>
    </submittedName>
</protein>
<feature type="transmembrane region" description="Helical" evidence="2">
    <location>
        <begin position="76"/>
        <end position="94"/>
    </location>
</feature>
<evidence type="ECO:0000256" key="1">
    <source>
        <dbReference type="SAM" id="MobiDB-lite"/>
    </source>
</evidence>
<feature type="region of interest" description="Disordered" evidence="1">
    <location>
        <begin position="1"/>
        <end position="24"/>
    </location>
</feature>
<evidence type="ECO:0000313" key="3">
    <source>
        <dbReference type="EMBL" id="KAK2029955.1"/>
    </source>
</evidence>
<reference evidence="3" key="1">
    <citation type="submission" date="2021-06" db="EMBL/GenBank/DDBJ databases">
        <title>Comparative genomics, transcriptomics and evolutionary studies reveal genomic signatures of adaptation to plant cell wall in hemibiotrophic fungi.</title>
        <authorList>
            <consortium name="DOE Joint Genome Institute"/>
            <person name="Baroncelli R."/>
            <person name="Diaz J.F."/>
            <person name="Benocci T."/>
            <person name="Peng M."/>
            <person name="Battaglia E."/>
            <person name="Haridas S."/>
            <person name="Andreopoulos W."/>
            <person name="Labutti K."/>
            <person name="Pangilinan J."/>
            <person name="Floch G.L."/>
            <person name="Makela M.R."/>
            <person name="Henrissat B."/>
            <person name="Grigoriev I.V."/>
            <person name="Crouch J.A."/>
            <person name="De Vries R.P."/>
            <person name="Sukno S.A."/>
            <person name="Thon M.R."/>
        </authorList>
    </citation>
    <scope>NUCLEOTIDE SEQUENCE</scope>
    <source>
        <strain evidence="3">MAFF235873</strain>
    </source>
</reference>
<evidence type="ECO:0000256" key="2">
    <source>
        <dbReference type="SAM" id="Phobius"/>
    </source>
</evidence>
<dbReference type="EMBL" id="MU842857">
    <property type="protein sequence ID" value="KAK2029955.1"/>
    <property type="molecule type" value="Genomic_DNA"/>
</dbReference>
<keyword evidence="2" id="KW-1133">Transmembrane helix</keyword>
<keyword evidence="4" id="KW-1185">Reference proteome</keyword>
<organism evidence="3 4">
    <name type="scientific">Colletotrichum zoysiae</name>
    <dbReference type="NCBI Taxonomy" id="1216348"/>
    <lineage>
        <taxon>Eukaryota</taxon>
        <taxon>Fungi</taxon>
        <taxon>Dikarya</taxon>
        <taxon>Ascomycota</taxon>
        <taxon>Pezizomycotina</taxon>
        <taxon>Sordariomycetes</taxon>
        <taxon>Hypocreomycetidae</taxon>
        <taxon>Glomerellales</taxon>
        <taxon>Glomerellaceae</taxon>
        <taxon>Colletotrichum</taxon>
        <taxon>Colletotrichum graminicola species complex</taxon>
    </lineage>
</organism>
<comment type="caution">
    <text evidence="3">The sequence shown here is derived from an EMBL/GenBank/DDBJ whole genome shotgun (WGS) entry which is preliminary data.</text>
</comment>
<dbReference type="AlphaFoldDB" id="A0AAD9M5R1"/>
<name>A0AAD9M5R1_9PEZI</name>
<keyword evidence="2" id="KW-0472">Membrane</keyword>
<gene>
    <name evidence="3" type="ORF">LX32DRAFT_342612</name>
</gene>
<evidence type="ECO:0000313" key="4">
    <source>
        <dbReference type="Proteomes" id="UP001232148"/>
    </source>
</evidence>
<proteinExistence type="predicted"/>
<accession>A0AAD9M5R1</accession>